<dbReference type="InterPro" id="IPR047057">
    <property type="entry name" value="MerR_fam"/>
</dbReference>
<dbReference type="HOGENOM" id="CLU_060077_4_3_11"/>
<feature type="domain" description="HTH merR-type" evidence="4">
    <location>
        <begin position="1"/>
        <end position="68"/>
    </location>
</feature>
<dbReference type="PANTHER" id="PTHR30204">
    <property type="entry name" value="REDOX-CYCLING DRUG-SENSING TRANSCRIPTIONAL ACTIVATOR SOXR"/>
    <property type="match status" value="1"/>
</dbReference>
<dbReference type="PROSITE" id="PS50937">
    <property type="entry name" value="HTH_MERR_2"/>
    <property type="match status" value="1"/>
</dbReference>
<evidence type="ECO:0000256" key="3">
    <source>
        <dbReference type="ARBA" id="ARBA00023163"/>
    </source>
</evidence>
<dbReference type="PRINTS" id="PR00040">
    <property type="entry name" value="HTHMERR"/>
</dbReference>
<dbReference type="GO" id="GO:0003700">
    <property type="term" value="F:DNA-binding transcription factor activity"/>
    <property type="evidence" value="ECO:0007669"/>
    <property type="project" value="InterPro"/>
</dbReference>
<evidence type="ECO:0000256" key="2">
    <source>
        <dbReference type="ARBA" id="ARBA00023125"/>
    </source>
</evidence>
<dbReference type="InterPro" id="IPR000551">
    <property type="entry name" value="MerR-type_HTH_dom"/>
</dbReference>
<dbReference type="GO" id="GO:0003677">
    <property type="term" value="F:DNA binding"/>
    <property type="evidence" value="ECO:0007669"/>
    <property type="project" value="UniProtKB-KW"/>
</dbReference>
<evidence type="ECO:0000256" key="1">
    <source>
        <dbReference type="ARBA" id="ARBA00023015"/>
    </source>
</evidence>
<protein>
    <submittedName>
        <fullName evidence="5">Transcriptional regulator, MerR family</fullName>
    </submittedName>
</protein>
<dbReference type="SMART" id="SM00422">
    <property type="entry name" value="HTH_MERR"/>
    <property type="match status" value="1"/>
</dbReference>
<keyword evidence="3" id="KW-0804">Transcription</keyword>
<dbReference type="InterPro" id="IPR009061">
    <property type="entry name" value="DNA-bd_dom_put_sf"/>
</dbReference>
<dbReference type="CDD" id="cd01282">
    <property type="entry name" value="HTH_MerR-like_sg3"/>
    <property type="match status" value="1"/>
</dbReference>
<reference evidence="5 6" key="1">
    <citation type="submission" date="2011-05" db="EMBL/GenBank/DDBJ databases">
        <title>Complete sequence of chromosome of Frankia symbiont of Datisca glomerata.</title>
        <authorList>
            <consortium name="US DOE Joint Genome Institute"/>
            <person name="Lucas S."/>
            <person name="Han J."/>
            <person name="Lapidus A."/>
            <person name="Cheng J.-F."/>
            <person name="Goodwin L."/>
            <person name="Pitluck S."/>
            <person name="Peters L."/>
            <person name="Mikhailova N."/>
            <person name="Chertkov O."/>
            <person name="Teshima H."/>
            <person name="Han C."/>
            <person name="Tapia R."/>
            <person name="Land M."/>
            <person name="Hauser L."/>
            <person name="Kyrpides N."/>
            <person name="Ivanova N."/>
            <person name="Pagani I."/>
            <person name="Berry A."/>
            <person name="Pawlowski K."/>
            <person name="Persson T."/>
            <person name="Vanden Heuvel B."/>
            <person name="Benson D."/>
            <person name="Woyke T."/>
        </authorList>
    </citation>
    <scope>NUCLEOTIDE SEQUENCE [LARGE SCALE GENOMIC DNA]</scope>
    <source>
        <strain evidence="6">4085684</strain>
    </source>
</reference>
<dbReference type="Proteomes" id="UP000001549">
    <property type="component" value="Chromosome"/>
</dbReference>
<dbReference type="eggNOG" id="COG0789">
    <property type="taxonomic scope" value="Bacteria"/>
</dbReference>
<evidence type="ECO:0000313" key="6">
    <source>
        <dbReference type="Proteomes" id="UP000001549"/>
    </source>
</evidence>
<dbReference type="STRING" id="656024.FsymDg_2938"/>
<keyword evidence="6" id="KW-1185">Reference proteome</keyword>
<keyword evidence="2" id="KW-0238">DNA-binding</keyword>
<dbReference type="RefSeq" id="WP_013874162.1">
    <property type="nucleotide sequence ID" value="NC_015656.1"/>
</dbReference>
<gene>
    <name evidence="5" type="ordered locus">FsymDg_2938</name>
</gene>
<dbReference type="SUPFAM" id="SSF46955">
    <property type="entry name" value="Putative DNA-binding domain"/>
    <property type="match status" value="1"/>
</dbReference>
<dbReference type="Pfam" id="PF13411">
    <property type="entry name" value="MerR_1"/>
    <property type="match status" value="1"/>
</dbReference>
<evidence type="ECO:0000313" key="5">
    <source>
        <dbReference type="EMBL" id="AEH10261.1"/>
    </source>
</evidence>
<accession>F8B6P7</accession>
<proteinExistence type="predicted"/>
<evidence type="ECO:0000259" key="4">
    <source>
        <dbReference type="PROSITE" id="PS50937"/>
    </source>
</evidence>
<dbReference type="AlphaFoldDB" id="F8B6P7"/>
<name>F8B6P7_9ACTN</name>
<keyword evidence="1" id="KW-0805">Transcription regulation</keyword>
<dbReference type="Gene3D" id="1.10.1660.10">
    <property type="match status" value="1"/>
</dbReference>
<organism evidence="5 6">
    <name type="scientific">Candidatus Protofrankia datiscae</name>
    <dbReference type="NCBI Taxonomy" id="2716812"/>
    <lineage>
        <taxon>Bacteria</taxon>
        <taxon>Bacillati</taxon>
        <taxon>Actinomycetota</taxon>
        <taxon>Actinomycetes</taxon>
        <taxon>Frankiales</taxon>
        <taxon>Frankiaceae</taxon>
        <taxon>Protofrankia</taxon>
    </lineage>
</organism>
<dbReference type="KEGG" id="fsy:FsymDg_2938"/>
<dbReference type="EMBL" id="CP002801">
    <property type="protein sequence ID" value="AEH10261.1"/>
    <property type="molecule type" value="Genomic_DNA"/>
</dbReference>
<dbReference type="PANTHER" id="PTHR30204:SF94">
    <property type="entry name" value="HEAVY METAL-DEPENDENT TRANSCRIPTIONAL REGULATOR HI_0293-RELATED"/>
    <property type="match status" value="1"/>
</dbReference>
<sequence>MRIGELARAAGTTTRTLRYYEEQGLLSPRRAPSGYRLYDSADVTRVDNIRKLLASGFTVRDTCSFLGFLDCPLPDRFRPAPMCEDALAVAGRRLASLDERIAALTQLRNRLASRLPELTGEPSRTAER</sequence>